<feature type="signal peptide" evidence="1">
    <location>
        <begin position="1"/>
        <end position="28"/>
    </location>
</feature>
<gene>
    <name evidence="2" type="ORF">GCM10023349_22490</name>
</gene>
<protein>
    <recommendedName>
        <fullName evidence="4">Secreted protein</fullName>
    </recommendedName>
</protein>
<dbReference type="Proteomes" id="UP001499974">
    <property type="component" value="Unassembled WGS sequence"/>
</dbReference>
<sequence length="176" mass="17947">MNTSLPIAAAGLLAVTLAGSTLVGTANADDGGKGSAPKVPAARAQVAACTGGPTIAMMSRAMDFQSVPAGTTAEVEGSQWNVKGPKKGKDTVLVTLSAMASSGGAGELTSVTFYRDGVGTSEGTKYFTYNNILDQATVQFCTRIPKGQHTLALRVTDGGGGATTLYYPTITYQRFG</sequence>
<accession>A0ABP8XD69</accession>
<reference evidence="3" key="1">
    <citation type="journal article" date="2019" name="Int. J. Syst. Evol. Microbiol.">
        <title>The Global Catalogue of Microorganisms (GCM) 10K type strain sequencing project: providing services to taxonomists for standard genome sequencing and annotation.</title>
        <authorList>
            <consortium name="The Broad Institute Genomics Platform"/>
            <consortium name="The Broad Institute Genome Sequencing Center for Infectious Disease"/>
            <person name="Wu L."/>
            <person name="Ma J."/>
        </authorList>
    </citation>
    <scope>NUCLEOTIDE SEQUENCE [LARGE SCALE GENOMIC DNA]</scope>
    <source>
        <strain evidence="3">JCM 18531</strain>
    </source>
</reference>
<feature type="chain" id="PRO_5046578403" description="Secreted protein" evidence="1">
    <location>
        <begin position="29"/>
        <end position="176"/>
    </location>
</feature>
<evidence type="ECO:0008006" key="4">
    <source>
        <dbReference type="Google" id="ProtNLM"/>
    </source>
</evidence>
<comment type="caution">
    <text evidence="2">The sequence shown here is derived from an EMBL/GenBank/DDBJ whole genome shotgun (WGS) entry which is preliminary data.</text>
</comment>
<organism evidence="2 3">
    <name type="scientific">Nocardioides conyzicola</name>
    <dbReference type="NCBI Taxonomy" id="1651781"/>
    <lineage>
        <taxon>Bacteria</taxon>
        <taxon>Bacillati</taxon>
        <taxon>Actinomycetota</taxon>
        <taxon>Actinomycetes</taxon>
        <taxon>Propionibacteriales</taxon>
        <taxon>Nocardioidaceae</taxon>
        <taxon>Nocardioides</taxon>
    </lineage>
</organism>
<proteinExistence type="predicted"/>
<evidence type="ECO:0000313" key="2">
    <source>
        <dbReference type="EMBL" id="GAA4704444.1"/>
    </source>
</evidence>
<keyword evidence="1" id="KW-0732">Signal</keyword>
<dbReference type="RefSeq" id="WP_345521354.1">
    <property type="nucleotide sequence ID" value="NZ_BAABKM010000002.1"/>
</dbReference>
<evidence type="ECO:0000313" key="3">
    <source>
        <dbReference type="Proteomes" id="UP001499974"/>
    </source>
</evidence>
<dbReference type="EMBL" id="BAABKM010000002">
    <property type="protein sequence ID" value="GAA4704444.1"/>
    <property type="molecule type" value="Genomic_DNA"/>
</dbReference>
<evidence type="ECO:0000256" key="1">
    <source>
        <dbReference type="SAM" id="SignalP"/>
    </source>
</evidence>
<keyword evidence="3" id="KW-1185">Reference proteome</keyword>
<name>A0ABP8XD69_9ACTN</name>